<evidence type="ECO:0000259" key="7">
    <source>
        <dbReference type="PROSITE" id="PS50003"/>
    </source>
</evidence>
<evidence type="ECO:0000256" key="2">
    <source>
        <dbReference type="ARBA" id="ARBA00022443"/>
    </source>
</evidence>
<feature type="region of interest" description="Disordered" evidence="5">
    <location>
        <begin position="1"/>
        <end position="29"/>
    </location>
</feature>
<keyword evidence="2 4" id="KW-0728">SH3 domain</keyword>
<accession>A0A8S4A2K8</accession>
<keyword evidence="3" id="KW-0966">Cell projection</keyword>
<dbReference type="AlphaFoldDB" id="A0A8S4A2K8"/>
<dbReference type="SMART" id="SM00326">
    <property type="entry name" value="SH3"/>
    <property type="match status" value="1"/>
</dbReference>
<dbReference type="InterPro" id="IPR047270">
    <property type="entry name" value="PH_ephexin"/>
</dbReference>
<dbReference type="GO" id="GO:0005085">
    <property type="term" value="F:guanyl-nucleotide exchange factor activity"/>
    <property type="evidence" value="ECO:0007669"/>
    <property type="project" value="InterPro"/>
</dbReference>
<dbReference type="InterPro" id="IPR011993">
    <property type="entry name" value="PH-like_dom_sf"/>
</dbReference>
<dbReference type="GO" id="GO:0042995">
    <property type="term" value="C:cell projection"/>
    <property type="evidence" value="ECO:0007669"/>
    <property type="project" value="UniProtKB-SubCell"/>
</dbReference>
<dbReference type="OrthoDB" id="27593at2759"/>
<evidence type="ECO:0008006" key="11">
    <source>
        <dbReference type="Google" id="ProtNLM"/>
    </source>
</evidence>
<feature type="non-terminal residue" evidence="9">
    <location>
        <position position="637"/>
    </location>
</feature>
<dbReference type="PROSITE" id="PS50010">
    <property type="entry name" value="DH_2"/>
    <property type="match status" value="1"/>
</dbReference>
<dbReference type="SUPFAM" id="SSF50729">
    <property type="entry name" value="PH domain-like"/>
    <property type="match status" value="1"/>
</dbReference>
<dbReference type="PANTHER" id="PTHR12845:SF5">
    <property type="entry name" value="EPHEXIN, ISOFORM D"/>
    <property type="match status" value="1"/>
</dbReference>
<dbReference type="Pfam" id="PF22697">
    <property type="entry name" value="SOS1_NGEF_PH"/>
    <property type="match status" value="1"/>
</dbReference>
<dbReference type="PROSITE" id="PS50002">
    <property type="entry name" value="SH3"/>
    <property type="match status" value="1"/>
</dbReference>
<name>A0A8S4A2K8_9EUPU</name>
<dbReference type="SUPFAM" id="SSF50044">
    <property type="entry name" value="SH3-domain"/>
    <property type="match status" value="1"/>
</dbReference>
<dbReference type="Pfam" id="PF00621">
    <property type="entry name" value="RhoGEF"/>
    <property type="match status" value="1"/>
</dbReference>
<dbReference type="PANTHER" id="PTHR12845">
    <property type="entry name" value="GUANINE NUCLEOTIDE EXCHANGE FACTOR"/>
    <property type="match status" value="1"/>
</dbReference>
<evidence type="ECO:0000313" key="10">
    <source>
        <dbReference type="Proteomes" id="UP000678393"/>
    </source>
</evidence>
<dbReference type="CDD" id="cd11793">
    <property type="entry name" value="SH3_ephexin1_like"/>
    <property type="match status" value="1"/>
</dbReference>
<evidence type="ECO:0000256" key="3">
    <source>
        <dbReference type="ARBA" id="ARBA00023273"/>
    </source>
</evidence>
<dbReference type="Pfam" id="PF07653">
    <property type="entry name" value="SH3_2"/>
    <property type="match status" value="1"/>
</dbReference>
<dbReference type="SMART" id="SM00325">
    <property type="entry name" value="RhoGEF"/>
    <property type="match status" value="1"/>
</dbReference>
<dbReference type="InterPro" id="IPR055251">
    <property type="entry name" value="SOS1_NGEF_PH"/>
</dbReference>
<feature type="compositionally biased region" description="Low complexity" evidence="5">
    <location>
        <begin position="128"/>
        <end position="142"/>
    </location>
</feature>
<organism evidence="9 10">
    <name type="scientific">Candidula unifasciata</name>
    <dbReference type="NCBI Taxonomy" id="100452"/>
    <lineage>
        <taxon>Eukaryota</taxon>
        <taxon>Metazoa</taxon>
        <taxon>Spiralia</taxon>
        <taxon>Lophotrochozoa</taxon>
        <taxon>Mollusca</taxon>
        <taxon>Gastropoda</taxon>
        <taxon>Heterobranchia</taxon>
        <taxon>Euthyneura</taxon>
        <taxon>Panpulmonata</taxon>
        <taxon>Eupulmonata</taxon>
        <taxon>Stylommatophora</taxon>
        <taxon>Helicina</taxon>
        <taxon>Helicoidea</taxon>
        <taxon>Geomitridae</taxon>
        <taxon>Candidula</taxon>
    </lineage>
</organism>
<dbReference type="InterPro" id="IPR035899">
    <property type="entry name" value="DBL_dom_sf"/>
</dbReference>
<dbReference type="Gene3D" id="1.20.900.10">
    <property type="entry name" value="Dbl homology (DH) domain"/>
    <property type="match status" value="1"/>
</dbReference>
<feature type="compositionally biased region" description="Low complexity" evidence="5">
    <location>
        <begin position="1"/>
        <end position="28"/>
    </location>
</feature>
<protein>
    <recommendedName>
        <fullName evidence="11">Guanine nucleotide exchange factor tim</fullName>
    </recommendedName>
</protein>
<dbReference type="SUPFAM" id="SSF48065">
    <property type="entry name" value="DBL homology domain (DH-domain)"/>
    <property type="match status" value="1"/>
</dbReference>
<keyword evidence="10" id="KW-1185">Reference proteome</keyword>
<sequence>RKASGSRPSSGVSSAYSSPSYSYPDISAFPELRGDIDDDKLYVDLEDEQIYGRTSGIYVSKFDSEPLYQWYSKDKVLQNMRSDKSTSDDLSSDDEYLEDRKHSESVYEDVERLLEKTNGTGVTTIKNTTATGGKSSDGKGTSNVITISSKDKPQRRSVIEDVFKNGGSLHRALWCQMPEVIESGLLEKLTDQQKKVQEAMFEIITSEASYLKSLKVLISVFLMSPEFSADMTDRCVVSRRDKQVLFSNIGRIKDISEEFLKDLEERWQESCYMNDICDIIYKHASNNFEPYVRYCGNQSFQDRALNELRQNSEFSEAVKRLEQHPDCQFLPLSSFLLLPMQRITRLPLLVDAIARRLEPGNPAQISVKRAMDSLTKVAKRCDDAAKKMQQTEQMCMLAANLEFKVKEFPLVSASRFLVKQGELTLIKHEGTSRKTLSKLLGSSKEHVHLFLFNDLLLVTKKKGNTFQVRDYCHRNALHFEALDSMDKSRHQALGVLTGIANVLFLAMLANHENKQVEMVLSCKSESERTRWIDAIMPAQTTSDNERIYDYWDCPQFHCVRKYIAQQPDELTLEESDVINVTRKMTDGWYEGERIRDGAKGWFPASHTEEINNSHVRARNLRLRYRLMRGSQEVSHKK</sequence>
<gene>
    <name evidence="9" type="ORF">CUNI_LOCUS21527</name>
</gene>
<dbReference type="CDD" id="cd00160">
    <property type="entry name" value="RhoGEF"/>
    <property type="match status" value="1"/>
</dbReference>
<evidence type="ECO:0000256" key="4">
    <source>
        <dbReference type="PROSITE-ProRule" id="PRU00192"/>
    </source>
</evidence>
<comment type="caution">
    <text evidence="9">The sequence shown here is derived from an EMBL/GenBank/DDBJ whole genome shotgun (WGS) entry which is preliminary data.</text>
</comment>
<evidence type="ECO:0000256" key="1">
    <source>
        <dbReference type="ARBA" id="ARBA00004316"/>
    </source>
</evidence>
<dbReference type="InterPro" id="IPR000219">
    <property type="entry name" value="DH_dom"/>
</dbReference>
<feature type="domain" description="DH" evidence="8">
    <location>
        <begin position="195"/>
        <end position="384"/>
    </location>
</feature>
<feature type="region of interest" description="Disordered" evidence="5">
    <location>
        <begin position="81"/>
        <end position="104"/>
    </location>
</feature>
<feature type="region of interest" description="Disordered" evidence="5">
    <location>
        <begin position="123"/>
        <end position="150"/>
    </location>
</feature>
<dbReference type="InterPro" id="IPR001849">
    <property type="entry name" value="PH_domain"/>
</dbReference>
<reference evidence="9" key="1">
    <citation type="submission" date="2021-04" db="EMBL/GenBank/DDBJ databases">
        <authorList>
            <consortium name="Molecular Ecology Group"/>
        </authorList>
    </citation>
    <scope>NUCLEOTIDE SEQUENCE</scope>
</reference>
<evidence type="ECO:0000259" key="6">
    <source>
        <dbReference type="PROSITE" id="PS50002"/>
    </source>
</evidence>
<dbReference type="Gene3D" id="2.30.30.40">
    <property type="entry name" value="SH3 Domains"/>
    <property type="match status" value="1"/>
</dbReference>
<dbReference type="Gene3D" id="2.30.29.30">
    <property type="entry name" value="Pleckstrin-homology domain (PH domain)/Phosphotyrosine-binding domain (PTB)"/>
    <property type="match status" value="1"/>
</dbReference>
<dbReference type="InterPro" id="IPR036028">
    <property type="entry name" value="SH3-like_dom_sf"/>
</dbReference>
<dbReference type="InterPro" id="IPR047271">
    <property type="entry name" value="Ephexin-like"/>
</dbReference>
<comment type="subcellular location">
    <subcellularLocation>
        <location evidence="1">Cell projection</location>
    </subcellularLocation>
</comment>
<dbReference type="SMART" id="SM00233">
    <property type="entry name" value="PH"/>
    <property type="match status" value="1"/>
</dbReference>
<evidence type="ECO:0000313" key="9">
    <source>
        <dbReference type="EMBL" id="CAG5135969.1"/>
    </source>
</evidence>
<evidence type="ECO:0000259" key="8">
    <source>
        <dbReference type="PROSITE" id="PS50010"/>
    </source>
</evidence>
<feature type="domain" description="SH3" evidence="6">
    <location>
        <begin position="551"/>
        <end position="612"/>
    </location>
</feature>
<feature type="domain" description="PH" evidence="7">
    <location>
        <begin position="416"/>
        <end position="540"/>
    </location>
</feature>
<proteinExistence type="predicted"/>
<dbReference type="InterPro" id="IPR001452">
    <property type="entry name" value="SH3_domain"/>
</dbReference>
<dbReference type="PROSITE" id="PS50003">
    <property type="entry name" value="PH_DOMAIN"/>
    <property type="match status" value="1"/>
</dbReference>
<evidence type="ECO:0000256" key="5">
    <source>
        <dbReference type="SAM" id="MobiDB-lite"/>
    </source>
</evidence>
<dbReference type="EMBL" id="CAJHNH020008476">
    <property type="protein sequence ID" value="CAG5135969.1"/>
    <property type="molecule type" value="Genomic_DNA"/>
</dbReference>
<dbReference type="CDD" id="cd01221">
    <property type="entry name" value="PH_ephexin"/>
    <property type="match status" value="1"/>
</dbReference>
<dbReference type="Proteomes" id="UP000678393">
    <property type="component" value="Unassembled WGS sequence"/>
</dbReference>